<feature type="region of interest" description="Disordered" evidence="1">
    <location>
        <begin position="1"/>
        <end position="24"/>
    </location>
</feature>
<organism evidence="3 4">
    <name type="scientific">Pedococcus cremeus</name>
    <dbReference type="NCBI Taxonomy" id="587636"/>
    <lineage>
        <taxon>Bacteria</taxon>
        <taxon>Bacillati</taxon>
        <taxon>Actinomycetota</taxon>
        <taxon>Actinomycetes</taxon>
        <taxon>Micrococcales</taxon>
        <taxon>Intrasporangiaceae</taxon>
        <taxon>Pedococcus</taxon>
    </lineage>
</organism>
<dbReference type="InterPro" id="IPR029032">
    <property type="entry name" value="AhpD-like"/>
</dbReference>
<dbReference type="Pfam" id="PF02627">
    <property type="entry name" value="CMD"/>
    <property type="match status" value="1"/>
</dbReference>
<proteinExistence type="predicted"/>
<keyword evidence="4" id="KW-1185">Reference proteome</keyword>
<dbReference type="GO" id="GO:0051920">
    <property type="term" value="F:peroxiredoxin activity"/>
    <property type="evidence" value="ECO:0007669"/>
    <property type="project" value="InterPro"/>
</dbReference>
<gene>
    <name evidence="3" type="ORF">SAMN05216199_1710</name>
</gene>
<protein>
    <submittedName>
        <fullName evidence="3">4-carboxymuconolactone decarboxylase</fullName>
    </submittedName>
</protein>
<accession>A0A1H9TQJ8</accession>
<dbReference type="Proteomes" id="UP000199019">
    <property type="component" value="Unassembled WGS sequence"/>
</dbReference>
<feature type="domain" description="Carboxymuconolactone decarboxylase-like" evidence="2">
    <location>
        <begin position="63"/>
        <end position="143"/>
    </location>
</feature>
<evidence type="ECO:0000313" key="3">
    <source>
        <dbReference type="EMBL" id="SER99297.1"/>
    </source>
</evidence>
<dbReference type="Gene3D" id="1.20.1290.10">
    <property type="entry name" value="AhpD-like"/>
    <property type="match status" value="1"/>
</dbReference>
<evidence type="ECO:0000313" key="4">
    <source>
        <dbReference type="Proteomes" id="UP000199019"/>
    </source>
</evidence>
<dbReference type="InterPro" id="IPR003779">
    <property type="entry name" value="CMD-like"/>
</dbReference>
<sequence length="191" mass="20595">MAARLHAMTRLEPIRPEEQDAQQRDLHASITGGPRANGPQHFALTTPDGALRGPFNAFLLSPGLGGALERLGSAVRYTTSLSDRTRELAILAVAAHWSSAFEWEAHEAVGRAAGVTDAELDALRGGEVPTLGDQEEQAAAELVRCLLDGDVSDEEWGRWAEPLGDAVVFELCTLVGYYSTLALQMRVFRVG</sequence>
<name>A0A1H9TQJ8_9MICO</name>
<evidence type="ECO:0000256" key="1">
    <source>
        <dbReference type="SAM" id="MobiDB-lite"/>
    </source>
</evidence>
<dbReference type="AlphaFoldDB" id="A0A1H9TQJ8"/>
<dbReference type="EMBL" id="FOHB01000002">
    <property type="protein sequence ID" value="SER99297.1"/>
    <property type="molecule type" value="Genomic_DNA"/>
</dbReference>
<reference evidence="4" key="1">
    <citation type="submission" date="2016-10" db="EMBL/GenBank/DDBJ databases">
        <authorList>
            <person name="Varghese N."/>
            <person name="Submissions S."/>
        </authorList>
    </citation>
    <scope>NUCLEOTIDE SEQUENCE [LARGE SCALE GENOMIC DNA]</scope>
    <source>
        <strain evidence="4">CGMCC 1.6963</strain>
    </source>
</reference>
<dbReference type="SUPFAM" id="SSF69118">
    <property type="entry name" value="AhpD-like"/>
    <property type="match status" value="1"/>
</dbReference>
<dbReference type="PANTHER" id="PTHR34846">
    <property type="entry name" value="4-CARBOXYMUCONOLACTONE DECARBOXYLASE FAMILY PROTEIN (AFU_ORTHOLOGUE AFUA_6G11590)"/>
    <property type="match status" value="1"/>
</dbReference>
<dbReference type="PANTHER" id="PTHR34846:SF5">
    <property type="entry name" value="CARBOXYMUCONOLACTONE DECARBOXYLASE-LIKE DOMAIN-CONTAINING PROTEIN"/>
    <property type="match status" value="1"/>
</dbReference>
<feature type="compositionally biased region" description="Basic and acidic residues" evidence="1">
    <location>
        <begin position="12"/>
        <end position="24"/>
    </location>
</feature>
<evidence type="ECO:0000259" key="2">
    <source>
        <dbReference type="Pfam" id="PF02627"/>
    </source>
</evidence>
<dbReference type="STRING" id="587636.SAMN05216199_1710"/>